<evidence type="ECO:0000313" key="2">
    <source>
        <dbReference type="Proteomes" id="UP000616151"/>
    </source>
</evidence>
<comment type="caution">
    <text evidence="1">The sequence shown here is derived from an EMBL/GenBank/DDBJ whole genome shotgun (WGS) entry which is preliminary data.</text>
</comment>
<name>A0ACC5RF04_9HYPH</name>
<gene>
    <name evidence="1" type="ORF">JHL16_32825</name>
</gene>
<sequence>MNIRDLIAATHITERQIRYLISEGFMPPPDGGRANASYGQQHLDAIHRYNRLRELGFPPAAIKLMLEAKEGIPFPVTPDVTLTIAPGLLKSGTDPRPIVAAVQALLEDLLKESPDADR</sequence>
<accession>A0ACC5RF04</accession>
<keyword evidence="2" id="KW-1185">Reference proteome</keyword>
<protein>
    <submittedName>
        <fullName evidence="1">MerR family transcriptional regulator</fullName>
    </submittedName>
</protein>
<dbReference type="Proteomes" id="UP000616151">
    <property type="component" value="Unassembled WGS sequence"/>
</dbReference>
<evidence type="ECO:0000313" key="1">
    <source>
        <dbReference type="EMBL" id="MBK1871197.1"/>
    </source>
</evidence>
<organism evidence="1 2">
    <name type="scientific">Taklimakanibacter albus</name>
    <dbReference type="NCBI Taxonomy" id="2800327"/>
    <lineage>
        <taxon>Bacteria</taxon>
        <taxon>Pseudomonadati</taxon>
        <taxon>Pseudomonadota</taxon>
        <taxon>Alphaproteobacteria</taxon>
        <taxon>Hyphomicrobiales</taxon>
        <taxon>Aestuariivirgaceae</taxon>
        <taxon>Taklimakanibacter</taxon>
    </lineage>
</organism>
<proteinExistence type="predicted"/>
<reference evidence="1" key="1">
    <citation type="submission" date="2021-01" db="EMBL/GenBank/DDBJ databases">
        <authorList>
            <person name="Sun Q."/>
        </authorList>
    </citation>
    <scope>NUCLEOTIDE SEQUENCE</scope>
    <source>
        <strain evidence="1">YIM B02566</strain>
    </source>
</reference>
<dbReference type="EMBL" id="JAENHL010000008">
    <property type="protein sequence ID" value="MBK1871197.1"/>
    <property type="molecule type" value="Genomic_DNA"/>
</dbReference>